<evidence type="ECO:0000256" key="2">
    <source>
        <dbReference type="ARBA" id="ARBA00022722"/>
    </source>
</evidence>
<evidence type="ECO:0000256" key="1">
    <source>
        <dbReference type="ARBA" id="ARBA00010875"/>
    </source>
</evidence>
<sequence length="142" mass="16570">MEIQIQNKTSKKIEESRISNIVEKVVKAELGERKIGMLNLLFTDDSEIRSINKEFRHRDEPTDVLSFQYGLEEEIVGDIVISLERISEQAGEFGNSFEEELYYILIHGVLHVLGHTHEGYDDEGEEIFSLQRNYYKRFVEEG</sequence>
<evidence type="ECO:0000256" key="5">
    <source>
        <dbReference type="ARBA" id="ARBA00022801"/>
    </source>
</evidence>
<dbReference type="EC" id="3.1.-.-" evidence="7"/>
<dbReference type="GO" id="GO:0008270">
    <property type="term" value="F:zinc ion binding"/>
    <property type="evidence" value="ECO:0007669"/>
    <property type="project" value="UniProtKB-UniRule"/>
</dbReference>
<keyword evidence="6 7" id="KW-0862">Zinc</keyword>
<keyword evidence="2 7" id="KW-0540">Nuclease</keyword>
<dbReference type="GO" id="GO:0005737">
    <property type="term" value="C:cytoplasm"/>
    <property type="evidence" value="ECO:0007669"/>
    <property type="project" value="UniProtKB-SubCell"/>
</dbReference>
<gene>
    <name evidence="7" type="primary">ybeY</name>
    <name evidence="8" type="ORF">Theba_1441</name>
</gene>
<dbReference type="SUPFAM" id="SSF55486">
    <property type="entry name" value="Metalloproteases ('zincins'), catalytic domain"/>
    <property type="match status" value="1"/>
</dbReference>
<dbReference type="KEGG" id="mpg:Theba_1441"/>
<evidence type="ECO:0000256" key="3">
    <source>
        <dbReference type="ARBA" id="ARBA00022723"/>
    </source>
</evidence>
<keyword evidence="9" id="KW-1185">Reference proteome</keyword>
<evidence type="ECO:0000313" key="8">
    <source>
        <dbReference type="EMBL" id="AFK07127.1"/>
    </source>
</evidence>
<evidence type="ECO:0000256" key="4">
    <source>
        <dbReference type="ARBA" id="ARBA00022759"/>
    </source>
</evidence>
<name>I2F5C4_9BACT</name>
<dbReference type="PANTHER" id="PTHR46986:SF1">
    <property type="entry name" value="ENDORIBONUCLEASE YBEY, CHLOROPLASTIC"/>
    <property type="match status" value="1"/>
</dbReference>
<feature type="binding site" evidence="7">
    <location>
        <position position="107"/>
    </location>
    <ligand>
        <name>Zn(2+)</name>
        <dbReference type="ChEBI" id="CHEBI:29105"/>
        <note>catalytic</note>
    </ligand>
</feature>
<evidence type="ECO:0000256" key="7">
    <source>
        <dbReference type="HAMAP-Rule" id="MF_00009"/>
    </source>
</evidence>
<dbReference type="STRING" id="660470.Theba_1441"/>
<keyword evidence="7" id="KW-0963">Cytoplasm</keyword>
<dbReference type="GO" id="GO:0004521">
    <property type="term" value="F:RNA endonuclease activity"/>
    <property type="evidence" value="ECO:0007669"/>
    <property type="project" value="UniProtKB-UniRule"/>
</dbReference>
<dbReference type="Gene3D" id="3.40.390.30">
    <property type="entry name" value="Metalloproteases ('zincins'), catalytic domain"/>
    <property type="match status" value="1"/>
</dbReference>
<dbReference type="Proteomes" id="UP000002881">
    <property type="component" value="Chromosome"/>
</dbReference>
<reference evidence="8 9" key="1">
    <citation type="journal article" date="2012" name="Genome Biol. Evol.">
        <title>Genome Sequence of the Mesophilic Thermotogales Bacterium Mesotoga prima MesG1.Ag.4.2 Reveals the Largest Thermotogales Genome To Date.</title>
        <authorList>
            <person name="Zhaxybayeva O."/>
            <person name="Swithers K.S."/>
            <person name="Foght J."/>
            <person name="Green A.G."/>
            <person name="Bruce D."/>
            <person name="Detter C."/>
            <person name="Han S."/>
            <person name="Teshima H."/>
            <person name="Han J."/>
            <person name="Woyke T."/>
            <person name="Pitluck S."/>
            <person name="Nolan M."/>
            <person name="Ivanova N."/>
            <person name="Pati A."/>
            <person name="Land M.L."/>
            <person name="Dlutek M."/>
            <person name="Doolittle W.F."/>
            <person name="Noll K.M."/>
            <person name="Nesbo C.L."/>
        </authorList>
    </citation>
    <scope>NUCLEOTIDE SEQUENCE [LARGE SCALE GENOMIC DNA]</scope>
    <source>
        <strain evidence="9">mesG1.Ag.4.2</strain>
    </source>
</reference>
<evidence type="ECO:0000313" key="9">
    <source>
        <dbReference type="Proteomes" id="UP000002881"/>
    </source>
</evidence>
<dbReference type="eggNOG" id="COG0319">
    <property type="taxonomic scope" value="Bacteria"/>
</dbReference>
<protein>
    <recommendedName>
        <fullName evidence="7">Endoribonuclease YbeY</fullName>
        <ecNumber evidence="7">3.1.-.-</ecNumber>
    </recommendedName>
</protein>
<comment type="cofactor">
    <cofactor evidence="7">
        <name>Zn(2+)</name>
        <dbReference type="ChEBI" id="CHEBI:29105"/>
    </cofactor>
    <text evidence="7">Binds 1 zinc ion.</text>
</comment>
<keyword evidence="7" id="KW-0698">rRNA processing</keyword>
<comment type="subcellular location">
    <subcellularLocation>
        <location evidence="7">Cytoplasm</location>
    </subcellularLocation>
</comment>
<feature type="binding site" evidence="7">
    <location>
        <position position="111"/>
    </location>
    <ligand>
        <name>Zn(2+)</name>
        <dbReference type="ChEBI" id="CHEBI:29105"/>
        <note>catalytic</note>
    </ligand>
</feature>
<dbReference type="EMBL" id="CP003532">
    <property type="protein sequence ID" value="AFK07127.1"/>
    <property type="molecule type" value="Genomic_DNA"/>
</dbReference>
<dbReference type="InterPro" id="IPR023091">
    <property type="entry name" value="MetalPrtase_cat_dom_sf_prd"/>
</dbReference>
<comment type="similarity">
    <text evidence="1 7">Belongs to the endoribonuclease YbeY family.</text>
</comment>
<comment type="function">
    <text evidence="7">Single strand-specific metallo-endoribonuclease involved in late-stage 70S ribosome quality control and in maturation of the 3' terminus of the 16S rRNA.</text>
</comment>
<dbReference type="RefSeq" id="WP_006486963.1">
    <property type="nucleotide sequence ID" value="NC_017934.1"/>
</dbReference>
<dbReference type="GO" id="GO:0006364">
    <property type="term" value="P:rRNA processing"/>
    <property type="evidence" value="ECO:0007669"/>
    <property type="project" value="UniProtKB-UniRule"/>
</dbReference>
<keyword evidence="5 7" id="KW-0378">Hydrolase</keyword>
<feature type="binding site" evidence="7">
    <location>
        <position position="117"/>
    </location>
    <ligand>
        <name>Zn(2+)</name>
        <dbReference type="ChEBI" id="CHEBI:29105"/>
        <note>catalytic</note>
    </ligand>
</feature>
<keyword evidence="3 7" id="KW-0479">Metal-binding</keyword>
<proteinExistence type="inferred from homology"/>
<dbReference type="HAMAP" id="MF_00009">
    <property type="entry name" value="Endoribonucl_YbeY"/>
    <property type="match status" value="1"/>
</dbReference>
<dbReference type="AlphaFoldDB" id="I2F5C4"/>
<dbReference type="HOGENOM" id="CLU_106710_3_1_0"/>
<accession>I2F5C4</accession>
<dbReference type="GO" id="GO:0004222">
    <property type="term" value="F:metalloendopeptidase activity"/>
    <property type="evidence" value="ECO:0007669"/>
    <property type="project" value="InterPro"/>
</dbReference>
<dbReference type="PANTHER" id="PTHR46986">
    <property type="entry name" value="ENDORIBONUCLEASE YBEY, CHLOROPLASTIC"/>
    <property type="match status" value="1"/>
</dbReference>
<organism evidence="8 9">
    <name type="scientific">Mesotoga prima MesG1.Ag.4.2</name>
    <dbReference type="NCBI Taxonomy" id="660470"/>
    <lineage>
        <taxon>Bacteria</taxon>
        <taxon>Thermotogati</taxon>
        <taxon>Thermotogota</taxon>
        <taxon>Thermotogae</taxon>
        <taxon>Kosmotogales</taxon>
        <taxon>Kosmotogaceae</taxon>
        <taxon>Mesotoga</taxon>
    </lineage>
</organism>
<keyword evidence="4 7" id="KW-0255">Endonuclease</keyword>
<dbReference type="GeneID" id="87107245"/>
<dbReference type="Pfam" id="PF02130">
    <property type="entry name" value="YbeY"/>
    <property type="match status" value="1"/>
</dbReference>
<dbReference type="InterPro" id="IPR002036">
    <property type="entry name" value="YbeY"/>
</dbReference>
<keyword evidence="7" id="KW-0690">Ribosome biogenesis</keyword>
<dbReference type="NCBIfam" id="TIGR00043">
    <property type="entry name" value="rRNA maturation RNase YbeY"/>
    <property type="match status" value="1"/>
</dbReference>
<evidence type="ECO:0000256" key="6">
    <source>
        <dbReference type="ARBA" id="ARBA00022833"/>
    </source>
</evidence>